<dbReference type="KEGG" id="avc:NCTC10951_02662"/>
<dbReference type="AlphaFoldDB" id="A0A3S4VLT3"/>
<evidence type="ECO:0000313" key="2">
    <source>
        <dbReference type="Proteomes" id="UP000268658"/>
    </source>
</evidence>
<name>A0A3S4VLT3_ACTVI</name>
<proteinExistence type="predicted"/>
<dbReference type="PROSITE" id="PS51257">
    <property type="entry name" value="PROKAR_LIPOPROTEIN"/>
    <property type="match status" value="1"/>
</dbReference>
<organism evidence="1 2">
    <name type="scientific">Actinomyces viscosus</name>
    <dbReference type="NCBI Taxonomy" id="1656"/>
    <lineage>
        <taxon>Bacteria</taxon>
        <taxon>Bacillati</taxon>
        <taxon>Actinomycetota</taxon>
        <taxon>Actinomycetes</taxon>
        <taxon>Actinomycetales</taxon>
        <taxon>Actinomycetaceae</taxon>
        <taxon>Actinomyces</taxon>
    </lineage>
</organism>
<sequence>MTRCRRRTIVIMAVVVGAASTLSGCASLLGRRRQTQDDRFETFSEYVPEKLEVRTDLEPLEKRMPGASLDLSLVG</sequence>
<dbReference type="EMBL" id="LR134477">
    <property type="protein sequence ID" value="VEI18333.1"/>
    <property type="molecule type" value="Genomic_DNA"/>
</dbReference>
<evidence type="ECO:0000313" key="1">
    <source>
        <dbReference type="EMBL" id="VEI18333.1"/>
    </source>
</evidence>
<gene>
    <name evidence="1" type="ORF">NCTC10951_02662</name>
</gene>
<accession>A0A3S4VLT3</accession>
<dbReference type="Proteomes" id="UP000268658">
    <property type="component" value="Chromosome"/>
</dbReference>
<reference evidence="1 2" key="1">
    <citation type="submission" date="2018-12" db="EMBL/GenBank/DDBJ databases">
        <authorList>
            <consortium name="Pathogen Informatics"/>
        </authorList>
    </citation>
    <scope>NUCLEOTIDE SEQUENCE [LARGE SCALE GENOMIC DNA]</scope>
    <source>
        <strain evidence="1 2">NCTC10951</strain>
    </source>
</reference>
<protein>
    <submittedName>
        <fullName evidence="1">Uncharacterized protein</fullName>
    </submittedName>
</protein>